<feature type="domain" description="S1 motif" evidence="5">
    <location>
        <begin position="79"/>
        <end position="156"/>
    </location>
</feature>
<dbReference type="PANTHER" id="PTHR12709">
    <property type="entry name" value="DNA-DIRECTED RNA POLYMERASE II, III"/>
    <property type="match status" value="1"/>
</dbReference>
<dbReference type="InterPro" id="IPR036898">
    <property type="entry name" value="RNA_pol_Rpb7-like_N_sf"/>
</dbReference>
<comment type="subcellular location">
    <subcellularLocation>
        <location evidence="1">Nucleus</location>
    </subcellularLocation>
</comment>
<evidence type="ECO:0000259" key="6">
    <source>
        <dbReference type="Pfam" id="PF03876"/>
    </source>
</evidence>
<proteinExistence type="inferred from homology"/>
<evidence type="ECO:0000313" key="7">
    <source>
        <dbReference type="EMBL" id="CAL5229836.1"/>
    </source>
</evidence>
<dbReference type="Pfam" id="PF03876">
    <property type="entry name" value="SHS2_Rpb7-N"/>
    <property type="match status" value="1"/>
</dbReference>
<dbReference type="Gene3D" id="3.30.1490.120">
    <property type="entry name" value="RNA polymerase Rpb7-like, N-terminal domain"/>
    <property type="match status" value="1"/>
</dbReference>
<gene>
    <name evidence="7" type="primary">g13243</name>
    <name evidence="7" type="ORF">VP750_LOCUS11742</name>
</gene>
<keyword evidence="8" id="KW-1185">Reference proteome</keyword>
<dbReference type="SUPFAM" id="SSF88798">
    <property type="entry name" value="N-terminal, heterodimerisation domain of RBP7 (RpoE)"/>
    <property type="match status" value="1"/>
</dbReference>
<evidence type="ECO:0000259" key="5">
    <source>
        <dbReference type="Pfam" id="PF00575"/>
    </source>
</evidence>
<keyword evidence="3" id="KW-0240">DNA-directed RNA polymerase</keyword>
<evidence type="ECO:0000256" key="1">
    <source>
        <dbReference type="ARBA" id="ARBA00004123"/>
    </source>
</evidence>
<dbReference type="Proteomes" id="UP001497392">
    <property type="component" value="Unassembled WGS sequence"/>
</dbReference>
<dbReference type="Pfam" id="PF00575">
    <property type="entry name" value="S1"/>
    <property type="match status" value="1"/>
</dbReference>
<evidence type="ECO:0000313" key="8">
    <source>
        <dbReference type="Proteomes" id="UP001497392"/>
    </source>
</evidence>
<dbReference type="CDD" id="cd04329">
    <property type="entry name" value="RNAP_II_Rpb7_N"/>
    <property type="match status" value="1"/>
</dbReference>
<evidence type="ECO:0000256" key="4">
    <source>
        <dbReference type="ARBA" id="ARBA00023163"/>
    </source>
</evidence>
<accession>A0ABP1GCA5</accession>
<dbReference type="PANTHER" id="PTHR12709:SF4">
    <property type="entry name" value="DNA-DIRECTED RNA POLYMERASE II SUBUNIT RPB7"/>
    <property type="match status" value="1"/>
</dbReference>
<dbReference type="InterPro" id="IPR045113">
    <property type="entry name" value="Rpb7-like"/>
</dbReference>
<reference evidence="7 8" key="1">
    <citation type="submission" date="2024-06" db="EMBL/GenBank/DDBJ databases">
        <authorList>
            <person name="Kraege A."/>
            <person name="Thomma B."/>
        </authorList>
    </citation>
    <scope>NUCLEOTIDE SEQUENCE [LARGE SCALE GENOMIC DNA]</scope>
</reference>
<keyword evidence="4" id="KW-0804">Transcription</keyword>
<dbReference type="InterPro" id="IPR005576">
    <property type="entry name" value="Rpb7-like_N"/>
</dbReference>
<comment type="similarity">
    <text evidence="2">Belongs to the eukaryotic RPB7/RPC8 RNA polymerase subunit family.</text>
</comment>
<dbReference type="InterPro" id="IPR012340">
    <property type="entry name" value="NA-bd_OB-fold"/>
</dbReference>
<evidence type="ECO:0000256" key="2">
    <source>
        <dbReference type="ARBA" id="ARBA00009307"/>
    </source>
</evidence>
<sequence>MMYLVELEREIELQPCFFGPRLREVLEQKLHSEVEGTCSGKYGFLICVTGMGDVSKGAIREGLGTALFNVHYSCLVLRPHKGEVMDCVVTSVSKVGFFADAGPLQLFVSNHLIPEDFSYDSANEPAFVSSDEAVRVQAGAEVRLRIVGTRVDADEIFCVGTIKDDYLGVISQAAGVV</sequence>
<dbReference type="InterPro" id="IPR003029">
    <property type="entry name" value="S1_domain"/>
</dbReference>
<dbReference type="Gene3D" id="2.40.50.140">
    <property type="entry name" value="Nucleic acid-binding proteins"/>
    <property type="match status" value="1"/>
</dbReference>
<dbReference type="CDD" id="cd04462">
    <property type="entry name" value="S1_RNAPII_Rpb7"/>
    <property type="match status" value="1"/>
</dbReference>
<protein>
    <submittedName>
        <fullName evidence="7">G13243 protein</fullName>
    </submittedName>
</protein>
<organism evidence="7 8">
    <name type="scientific">Coccomyxa viridis</name>
    <dbReference type="NCBI Taxonomy" id="1274662"/>
    <lineage>
        <taxon>Eukaryota</taxon>
        <taxon>Viridiplantae</taxon>
        <taxon>Chlorophyta</taxon>
        <taxon>core chlorophytes</taxon>
        <taxon>Trebouxiophyceae</taxon>
        <taxon>Trebouxiophyceae incertae sedis</taxon>
        <taxon>Coccomyxaceae</taxon>
        <taxon>Coccomyxa</taxon>
    </lineage>
</organism>
<dbReference type="EMBL" id="CAXHTA020000021">
    <property type="protein sequence ID" value="CAL5229836.1"/>
    <property type="molecule type" value="Genomic_DNA"/>
</dbReference>
<evidence type="ECO:0000256" key="3">
    <source>
        <dbReference type="ARBA" id="ARBA00022478"/>
    </source>
</evidence>
<feature type="domain" description="RNA polymerase Rpb7-like N-terminal" evidence="6">
    <location>
        <begin position="10"/>
        <end position="62"/>
    </location>
</feature>
<name>A0ABP1GCA5_9CHLO</name>
<comment type="caution">
    <text evidence="7">The sequence shown here is derived from an EMBL/GenBank/DDBJ whole genome shotgun (WGS) entry which is preliminary data.</text>
</comment>
<dbReference type="SUPFAM" id="SSF50249">
    <property type="entry name" value="Nucleic acid-binding proteins"/>
    <property type="match status" value="1"/>
</dbReference>